<dbReference type="EMBL" id="FNCE01000001">
    <property type="protein sequence ID" value="SDF60620.1"/>
    <property type="molecule type" value="Genomic_DNA"/>
</dbReference>
<dbReference type="InterPro" id="IPR050237">
    <property type="entry name" value="ATP-dep_AMP-bd_enzyme"/>
</dbReference>
<evidence type="ECO:0000259" key="1">
    <source>
        <dbReference type="PROSITE" id="PS50075"/>
    </source>
</evidence>
<dbReference type="PROSITE" id="PS00455">
    <property type="entry name" value="AMP_BINDING"/>
    <property type="match status" value="1"/>
</dbReference>
<dbReference type="SUPFAM" id="SSF56801">
    <property type="entry name" value="Acetyl-CoA synthetase-like"/>
    <property type="match status" value="1"/>
</dbReference>
<dbReference type="PANTHER" id="PTHR43767:SF1">
    <property type="entry name" value="NONRIBOSOMAL PEPTIDE SYNTHASE PES1 (EUROFUNG)-RELATED"/>
    <property type="match status" value="1"/>
</dbReference>
<dbReference type="STRING" id="1082479.SAMN05216241_101602"/>
<dbReference type="SUPFAM" id="SSF47336">
    <property type="entry name" value="ACP-like"/>
    <property type="match status" value="1"/>
</dbReference>
<accession>A0A1G7MHM6</accession>
<dbReference type="InterPro" id="IPR036736">
    <property type="entry name" value="ACP-like_sf"/>
</dbReference>
<dbReference type="Gene3D" id="3.40.50.12780">
    <property type="entry name" value="N-terminal domain of ligase-like"/>
    <property type="match status" value="1"/>
</dbReference>
<dbReference type="CDD" id="cd07989">
    <property type="entry name" value="LPLAT_AGPAT-like"/>
    <property type="match status" value="1"/>
</dbReference>
<dbReference type="SUPFAM" id="SSF69593">
    <property type="entry name" value="Glycerol-3-phosphate (1)-acyltransferase"/>
    <property type="match status" value="1"/>
</dbReference>
<dbReference type="Proteomes" id="UP000199415">
    <property type="component" value="Unassembled WGS sequence"/>
</dbReference>
<dbReference type="InterPro" id="IPR002123">
    <property type="entry name" value="Plipid/glycerol_acylTrfase"/>
</dbReference>
<dbReference type="OrthoDB" id="9803968at2"/>
<dbReference type="Gene3D" id="3.30.300.30">
    <property type="match status" value="1"/>
</dbReference>
<proteinExistence type="predicted"/>
<dbReference type="Pfam" id="PF01553">
    <property type="entry name" value="Acyltransferase"/>
    <property type="match status" value="1"/>
</dbReference>
<sequence>MSDTATLQARLGHLAAGGDRPAILAFGAEGAATVTYAELAHRAGRIAGGLRAHGIAPGHYVGIHAPNSPDWIAARIAVLLAGAVAVSLDNDLTAEQLGHQLADAQARAILTVRGHLDMLAAAGAADTPVWLFDAAPDDPRAISNLDGEPPPLPDPSGDDTATLFYTSGTTGRPKGVPLTHRNITSNLDALLAQNLLGAGDRVLLPLPLHHSYPFIVGMLMPLVTGATIVLPRDVSGPEIRRALSEGEVAIVVGVPRLYQALANGLTQRLREGGASERVLYRVLRLSASLRRRFGVRWGRTLLWPLHKRLAPKLRLMASGGAKLDADTAWTLEGFGWMVLSGYGLVETASISTFNPPGRARLGSAGLPAPGVRVTIAGPDAEGTGEVRIQGPNVFPGYLNRPDANAEAFDAEGAFRTGDLGRFDADGYLHIVGRAKEMIVLPDGKNIAPETVERVYAQSPYIHEIAVLEDDGRLVGLIVPDLTAVPGAGANIGDVIRVSLQELGAKLPPHERLSDWAITREELPRTHLGKYRRHLLPPILARAQRGERTAATEPTSDADRALLAEPTVKRVFDWLDARFPNHSVGLNTSPQLDLGVDSLAWVEMGFELEEKFGVALSEEAVAQAVTVRELLQTVRDAAPAREGGRRREAAREAERWLHPQSRGERIAAALAHGTLKALCGGLFRLRVEGPERLPASGPAILAPNHVSDLDAFVFTAALPGRLRGHLAWGADRDRLFGTRLRRTAARLAGLFPVDDRAPGASLAAAEAALNQNRILVWFPEEWRSPDGRLQPFRPGVGRLLQDRDIPVVPCAILGTFAAMPRGARLPKPTAVTVRFGEPVSAATLAAEAGSRDPDALATALRERVAALLPGERG</sequence>
<name>A0A1G7MHM6_9PROT</name>
<dbReference type="GO" id="GO:0016746">
    <property type="term" value="F:acyltransferase activity"/>
    <property type="evidence" value="ECO:0007669"/>
    <property type="project" value="InterPro"/>
</dbReference>
<dbReference type="InterPro" id="IPR020845">
    <property type="entry name" value="AMP-binding_CS"/>
</dbReference>
<dbReference type="Gene3D" id="1.10.1200.10">
    <property type="entry name" value="ACP-like"/>
    <property type="match status" value="1"/>
</dbReference>
<dbReference type="InterPro" id="IPR000873">
    <property type="entry name" value="AMP-dep_synth/lig_dom"/>
</dbReference>
<dbReference type="GO" id="GO:0016878">
    <property type="term" value="F:acid-thiol ligase activity"/>
    <property type="evidence" value="ECO:0007669"/>
    <property type="project" value="UniProtKB-ARBA"/>
</dbReference>
<reference evidence="2 3" key="1">
    <citation type="submission" date="2016-10" db="EMBL/GenBank/DDBJ databases">
        <authorList>
            <person name="de Groot N.N."/>
        </authorList>
    </citation>
    <scope>NUCLEOTIDE SEQUENCE [LARGE SCALE GENOMIC DNA]</scope>
    <source>
        <strain evidence="2 3">DSM 25584</strain>
    </source>
</reference>
<dbReference type="PANTHER" id="PTHR43767">
    <property type="entry name" value="LONG-CHAIN-FATTY-ACID--COA LIGASE"/>
    <property type="match status" value="1"/>
</dbReference>
<dbReference type="InterPro" id="IPR045851">
    <property type="entry name" value="AMP-bd_C_sf"/>
</dbReference>
<dbReference type="InterPro" id="IPR042099">
    <property type="entry name" value="ANL_N_sf"/>
</dbReference>
<feature type="domain" description="Carrier" evidence="1">
    <location>
        <begin position="561"/>
        <end position="637"/>
    </location>
</feature>
<dbReference type="RefSeq" id="WP_090018603.1">
    <property type="nucleotide sequence ID" value="NZ_FNCE01000001.1"/>
</dbReference>
<dbReference type="Pfam" id="PF00550">
    <property type="entry name" value="PP-binding"/>
    <property type="match status" value="1"/>
</dbReference>
<dbReference type="SMART" id="SM00563">
    <property type="entry name" value="PlsC"/>
    <property type="match status" value="1"/>
</dbReference>
<dbReference type="Pfam" id="PF00501">
    <property type="entry name" value="AMP-binding"/>
    <property type="match status" value="1"/>
</dbReference>
<keyword evidence="3" id="KW-1185">Reference proteome</keyword>
<dbReference type="PROSITE" id="PS50075">
    <property type="entry name" value="CARRIER"/>
    <property type="match status" value="1"/>
</dbReference>
<evidence type="ECO:0000313" key="3">
    <source>
        <dbReference type="Proteomes" id="UP000199415"/>
    </source>
</evidence>
<protein>
    <submittedName>
        <fullName evidence="2">Long-chain acyl-CoA synthetase</fullName>
    </submittedName>
</protein>
<evidence type="ECO:0000313" key="2">
    <source>
        <dbReference type="EMBL" id="SDF60620.1"/>
    </source>
</evidence>
<gene>
    <name evidence="2" type="ORF">SAMN05216241_101602</name>
</gene>
<dbReference type="AlphaFoldDB" id="A0A1G7MHM6"/>
<dbReference type="InterPro" id="IPR009081">
    <property type="entry name" value="PP-bd_ACP"/>
</dbReference>
<organism evidence="2 3">
    <name type="scientific">Limimonas halophila</name>
    <dbReference type="NCBI Taxonomy" id="1082479"/>
    <lineage>
        <taxon>Bacteria</taxon>
        <taxon>Pseudomonadati</taxon>
        <taxon>Pseudomonadota</taxon>
        <taxon>Alphaproteobacteria</taxon>
        <taxon>Rhodospirillales</taxon>
        <taxon>Rhodovibrionaceae</taxon>
        <taxon>Limimonas</taxon>
    </lineage>
</organism>